<dbReference type="SUPFAM" id="SSF53448">
    <property type="entry name" value="Nucleotide-diphospho-sugar transferases"/>
    <property type="match status" value="1"/>
</dbReference>
<keyword evidence="2" id="KW-0548">Nucleotidyltransferase</keyword>
<feature type="domain" description="MobA-like NTP transferase" evidence="1">
    <location>
        <begin position="5"/>
        <end position="171"/>
    </location>
</feature>
<evidence type="ECO:0000259" key="1">
    <source>
        <dbReference type="Pfam" id="PF12804"/>
    </source>
</evidence>
<evidence type="ECO:0000313" key="2">
    <source>
        <dbReference type="EMBL" id="PFG42613.1"/>
    </source>
</evidence>
<protein>
    <submittedName>
        <fullName evidence="2">Molybdenum cofactor cytidylyltransferase</fullName>
    </submittedName>
</protein>
<dbReference type="GO" id="GO:0016779">
    <property type="term" value="F:nucleotidyltransferase activity"/>
    <property type="evidence" value="ECO:0007669"/>
    <property type="project" value="UniProtKB-KW"/>
</dbReference>
<dbReference type="Gene3D" id="3.90.550.10">
    <property type="entry name" value="Spore Coat Polysaccharide Biosynthesis Protein SpsA, Chain A"/>
    <property type="match status" value="1"/>
</dbReference>
<dbReference type="PANTHER" id="PTHR43777:SF1">
    <property type="entry name" value="MOLYBDENUM COFACTOR CYTIDYLYLTRANSFERASE"/>
    <property type="match status" value="1"/>
</dbReference>
<keyword evidence="2" id="KW-0808">Transferase</keyword>
<organism evidence="2 3">
    <name type="scientific">Isoptericola jiangsuensis</name>
    <dbReference type="NCBI Taxonomy" id="548579"/>
    <lineage>
        <taxon>Bacteria</taxon>
        <taxon>Bacillati</taxon>
        <taxon>Actinomycetota</taxon>
        <taxon>Actinomycetes</taxon>
        <taxon>Micrococcales</taxon>
        <taxon>Promicromonosporaceae</taxon>
        <taxon>Isoptericola</taxon>
    </lineage>
</organism>
<dbReference type="AlphaFoldDB" id="A0A2A9EV31"/>
<dbReference type="Pfam" id="PF12804">
    <property type="entry name" value="NTP_transf_3"/>
    <property type="match status" value="1"/>
</dbReference>
<proteinExistence type="predicted"/>
<evidence type="ECO:0000313" key="3">
    <source>
        <dbReference type="Proteomes" id="UP000224130"/>
    </source>
</evidence>
<dbReference type="Proteomes" id="UP000224130">
    <property type="component" value="Unassembled WGS sequence"/>
</dbReference>
<reference evidence="2 3" key="1">
    <citation type="submission" date="2017-10" db="EMBL/GenBank/DDBJ databases">
        <title>Sequencing the genomes of 1000 actinobacteria strains.</title>
        <authorList>
            <person name="Klenk H.-P."/>
        </authorList>
    </citation>
    <scope>NUCLEOTIDE SEQUENCE [LARGE SCALE GENOMIC DNA]</scope>
    <source>
        <strain evidence="2 3">DSM 21863</strain>
    </source>
</reference>
<keyword evidence="3" id="KW-1185">Reference proteome</keyword>
<dbReference type="InterPro" id="IPR029044">
    <property type="entry name" value="Nucleotide-diphossugar_trans"/>
</dbReference>
<comment type="caution">
    <text evidence="2">The sequence shown here is derived from an EMBL/GenBank/DDBJ whole genome shotgun (WGS) entry which is preliminary data.</text>
</comment>
<gene>
    <name evidence="2" type="ORF">ATJ88_1276</name>
</gene>
<dbReference type="InterPro" id="IPR025877">
    <property type="entry name" value="MobA-like_NTP_Trfase"/>
</dbReference>
<dbReference type="OrthoDB" id="4427994at2"/>
<name>A0A2A9EV31_9MICO</name>
<sequence length="192" mass="19315">MRVIGLVLAAGAGTRFGGPKGLARTAAGEPWVARAVTMLAAGGCDDVLVAVGARRAEVAALVPSPAHVVTVPGWADGLAATLRAGLAAAAARDGDALVVTPVDTPDAPPVAVERVLAAAVRVAPTPTAVLARAVYGGRPGHPVVLGRDHWDGVVASLAGDTGAGRYLATHHALDVECGDLWTGQDIDRRVRP</sequence>
<accession>A0A2A9EV31</accession>
<dbReference type="PANTHER" id="PTHR43777">
    <property type="entry name" value="MOLYBDENUM COFACTOR CYTIDYLYLTRANSFERASE"/>
    <property type="match status" value="1"/>
</dbReference>
<dbReference type="EMBL" id="PDJJ01000001">
    <property type="protein sequence ID" value="PFG42613.1"/>
    <property type="molecule type" value="Genomic_DNA"/>
</dbReference>